<keyword evidence="9" id="KW-1185">Reference proteome</keyword>
<dbReference type="HOGENOM" id="CLU_009313_4_1_1"/>
<keyword evidence="3" id="KW-0597">Phosphoprotein</keyword>
<dbReference type="KEGG" id="atr:18432900"/>
<accession>W1PCI7</accession>
<dbReference type="CDD" id="cd17417">
    <property type="entry name" value="MFS_NPF5"/>
    <property type="match status" value="1"/>
</dbReference>
<feature type="transmembrane region" description="Helical" evidence="7">
    <location>
        <begin position="466"/>
        <end position="490"/>
    </location>
</feature>
<dbReference type="EMBL" id="KI394180">
    <property type="protein sequence ID" value="ERN04735.1"/>
    <property type="molecule type" value="Genomic_DNA"/>
</dbReference>
<dbReference type="InterPro" id="IPR000109">
    <property type="entry name" value="POT_fam"/>
</dbReference>
<feature type="transmembrane region" description="Helical" evidence="7">
    <location>
        <begin position="85"/>
        <end position="104"/>
    </location>
</feature>
<dbReference type="AlphaFoldDB" id="W1PCI7"/>
<keyword evidence="5 7" id="KW-1133">Transmembrane helix</keyword>
<keyword evidence="4 7" id="KW-0812">Transmembrane</keyword>
<evidence type="ECO:0000256" key="2">
    <source>
        <dbReference type="ARBA" id="ARBA00005982"/>
    </source>
</evidence>
<dbReference type="InterPro" id="IPR036259">
    <property type="entry name" value="MFS_trans_sf"/>
</dbReference>
<dbReference type="Proteomes" id="UP000017836">
    <property type="component" value="Unassembled WGS sequence"/>
</dbReference>
<dbReference type="eggNOG" id="KOG1237">
    <property type="taxonomic scope" value="Eukaryota"/>
</dbReference>
<feature type="transmembrane region" description="Helical" evidence="7">
    <location>
        <begin position="554"/>
        <end position="573"/>
    </location>
</feature>
<keyword evidence="6 7" id="KW-0472">Membrane</keyword>
<dbReference type="Pfam" id="PF00854">
    <property type="entry name" value="PTR2"/>
    <property type="match status" value="1"/>
</dbReference>
<dbReference type="PROSITE" id="PS01022">
    <property type="entry name" value="PTR2_1"/>
    <property type="match status" value="1"/>
</dbReference>
<feature type="transmembrane region" description="Helical" evidence="7">
    <location>
        <begin position="228"/>
        <end position="248"/>
    </location>
</feature>
<evidence type="ECO:0000256" key="5">
    <source>
        <dbReference type="ARBA" id="ARBA00022989"/>
    </source>
</evidence>
<dbReference type="Gramene" id="ERN04735">
    <property type="protein sequence ID" value="ERN04735"/>
    <property type="gene ID" value="AMTR_s00186p00036810"/>
</dbReference>
<evidence type="ECO:0000256" key="1">
    <source>
        <dbReference type="ARBA" id="ARBA00004141"/>
    </source>
</evidence>
<dbReference type="GO" id="GO:0042937">
    <property type="term" value="F:tripeptide transmembrane transporter activity"/>
    <property type="evidence" value="ECO:0007669"/>
    <property type="project" value="InterPro"/>
</dbReference>
<dbReference type="OrthoDB" id="8904098at2759"/>
<organism evidence="8 9">
    <name type="scientific">Amborella trichopoda</name>
    <dbReference type="NCBI Taxonomy" id="13333"/>
    <lineage>
        <taxon>Eukaryota</taxon>
        <taxon>Viridiplantae</taxon>
        <taxon>Streptophyta</taxon>
        <taxon>Embryophyta</taxon>
        <taxon>Tracheophyta</taxon>
        <taxon>Spermatophyta</taxon>
        <taxon>Magnoliopsida</taxon>
        <taxon>Amborellales</taxon>
        <taxon>Amborellaceae</taxon>
        <taxon>Amborella</taxon>
    </lineage>
</organism>
<evidence type="ECO:0008006" key="10">
    <source>
        <dbReference type="Google" id="ProtNLM"/>
    </source>
</evidence>
<dbReference type="GO" id="GO:0022857">
    <property type="term" value="F:transmembrane transporter activity"/>
    <property type="evidence" value="ECO:0000318"/>
    <property type="project" value="GO_Central"/>
</dbReference>
<evidence type="ECO:0000256" key="7">
    <source>
        <dbReference type="SAM" id="Phobius"/>
    </source>
</evidence>
<dbReference type="GO" id="GO:0071916">
    <property type="term" value="F:dipeptide transmembrane transporter activity"/>
    <property type="evidence" value="ECO:0007669"/>
    <property type="project" value="InterPro"/>
</dbReference>
<dbReference type="Gene3D" id="1.20.1250.20">
    <property type="entry name" value="MFS general substrate transporter like domains"/>
    <property type="match status" value="1"/>
</dbReference>
<evidence type="ECO:0000256" key="6">
    <source>
        <dbReference type="ARBA" id="ARBA00023136"/>
    </source>
</evidence>
<comment type="subcellular location">
    <subcellularLocation>
        <location evidence="1">Membrane</location>
        <topology evidence="1">Multi-pass membrane protein</topology>
    </subcellularLocation>
</comment>
<feature type="transmembrane region" description="Helical" evidence="7">
    <location>
        <begin position="426"/>
        <end position="446"/>
    </location>
</feature>
<dbReference type="PANTHER" id="PTHR11654">
    <property type="entry name" value="OLIGOPEPTIDE TRANSPORTER-RELATED"/>
    <property type="match status" value="1"/>
</dbReference>
<name>W1PCI7_AMBTC</name>
<evidence type="ECO:0000256" key="4">
    <source>
        <dbReference type="ARBA" id="ARBA00022692"/>
    </source>
</evidence>
<reference evidence="9" key="1">
    <citation type="journal article" date="2013" name="Science">
        <title>The Amborella genome and the evolution of flowering plants.</title>
        <authorList>
            <consortium name="Amborella Genome Project"/>
        </authorList>
    </citation>
    <scope>NUCLEOTIDE SEQUENCE [LARGE SCALE GENOMIC DNA]</scope>
</reference>
<gene>
    <name evidence="8" type="ORF">AMTR_s00186p00036810</name>
</gene>
<feature type="transmembrane region" description="Helical" evidence="7">
    <location>
        <begin position="111"/>
        <end position="131"/>
    </location>
</feature>
<evidence type="ECO:0000256" key="3">
    <source>
        <dbReference type="ARBA" id="ARBA00022553"/>
    </source>
</evidence>
<dbReference type="SUPFAM" id="SSF103473">
    <property type="entry name" value="MFS general substrate transporter"/>
    <property type="match status" value="1"/>
</dbReference>
<protein>
    <recommendedName>
        <fullName evidence="10">Major facilitator superfamily (MFS) profile domain-containing protein</fullName>
    </recommendedName>
</protein>
<proteinExistence type="inferred from homology"/>
<sequence length="582" mass="64068">MVSSSPLAEDPSSSSPLLHEDVDTVKAAVGGRGRSATGGWSAAIYIIWVEVAERFAYNGASSNMMTYLTRYLHQSTATAAKNVNVWNGVATIIPLLGAFIADSYMGRYPTIIVSSFIYVMGLSMLTLSAILPSLRPPVSCVYNGGRFFCHLPSAGQAGFFFTAIYMVALGQGGHKPCVQAFGADQFDEDNQEERMWKQSFFNWWYFGISNGSLLAVSVMMFVQDNIGWGWGFGIPAVAMAAGLLVFLAGRKKYRLKQVGLSPMTEIAQVFVAAVRKRNVSYLGETESEIFWASGSALPGPLRARGDQFRWLDKAAIPDEQDRAVSKKNKWRLCSVRQVEDAKLLLRLVPIWASCLLYTIVYAQSPTFFTKQGITMDRKLGSTFMVPPAALQTFINVVALIVVPLYDRLIIPMARKVKGDECGITTLQRIGTGIFVSAIAMVVAALVELKRLRVAADYGLLDLPNTTIPMSIVWLIPQYVLFGVADVFTVVGLQEFFYNQMPNDLRSVGAAIYLCVFGLGSLLSSLLISVIDGLSSLGGGESWFSDNINRAHLDYFYSLLALLCTLSLIVYVYFARIYVYKPH</sequence>
<feature type="transmembrane region" description="Helical" evidence="7">
    <location>
        <begin position="383"/>
        <end position="405"/>
    </location>
</feature>
<dbReference type="GO" id="GO:0016020">
    <property type="term" value="C:membrane"/>
    <property type="evidence" value="ECO:0000318"/>
    <property type="project" value="GO_Central"/>
</dbReference>
<evidence type="ECO:0000313" key="8">
    <source>
        <dbReference type="EMBL" id="ERN04735.1"/>
    </source>
</evidence>
<dbReference type="OMA" id="PEECKAQ"/>
<feature type="transmembrane region" description="Helical" evidence="7">
    <location>
        <begin position="343"/>
        <end position="363"/>
    </location>
</feature>
<feature type="transmembrane region" description="Helical" evidence="7">
    <location>
        <begin position="510"/>
        <end position="534"/>
    </location>
</feature>
<evidence type="ECO:0000313" key="9">
    <source>
        <dbReference type="Proteomes" id="UP000017836"/>
    </source>
</evidence>
<dbReference type="GO" id="GO:0055085">
    <property type="term" value="P:transmembrane transport"/>
    <property type="evidence" value="ECO:0000318"/>
    <property type="project" value="GO_Central"/>
</dbReference>
<feature type="transmembrane region" description="Helical" evidence="7">
    <location>
        <begin position="203"/>
        <end position="222"/>
    </location>
</feature>
<dbReference type="InterPro" id="IPR018456">
    <property type="entry name" value="PTR2_symporter_CS"/>
</dbReference>
<dbReference type="InterPro" id="IPR044739">
    <property type="entry name" value="NRT1/PTR"/>
</dbReference>
<comment type="similarity">
    <text evidence="2">Belongs to the major facilitator superfamily. Proton-dependent oligopeptide transporter (POT/PTR) (TC 2.A.17) family.</text>
</comment>